<name>A0A2Z4Y6M7_SUMC1</name>
<organism evidence="1 2">
    <name type="scientific">Sumerlaea chitinivorans</name>
    <dbReference type="NCBI Taxonomy" id="2250252"/>
    <lineage>
        <taxon>Bacteria</taxon>
        <taxon>Candidatus Sumerlaeota</taxon>
        <taxon>Candidatus Sumerlaeia</taxon>
        <taxon>Candidatus Sumerlaeales</taxon>
        <taxon>Candidatus Sumerlaeaceae</taxon>
        <taxon>Candidatus Sumerlaea</taxon>
    </lineage>
</organism>
<dbReference type="EMBL" id="CP030759">
    <property type="protein sequence ID" value="AXA36821.1"/>
    <property type="molecule type" value="Genomic_DNA"/>
</dbReference>
<sequence>MGLGRLVTSSLSFASRNFANRPWDSHLARPKPTLPQNRLN</sequence>
<evidence type="ECO:0000313" key="1">
    <source>
        <dbReference type="EMBL" id="AXA36821.1"/>
    </source>
</evidence>
<dbReference type="AlphaFoldDB" id="A0A2Z4Y6M7"/>
<accession>A0A2Z4Y6M7</accession>
<dbReference type="KEGG" id="schv:BRCON_2044"/>
<dbReference type="Proteomes" id="UP000262583">
    <property type="component" value="Chromosome"/>
</dbReference>
<gene>
    <name evidence="1" type="ORF">BRCON_2044</name>
</gene>
<evidence type="ECO:0000313" key="2">
    <source>
        <dbReference type="Proteomes" id="UP000262583"/>
    </source>
</evidence>
<protein>
    <submittedName>
        <fullName evidence="1">Uncharacterized protein</fullName>
    </submittedName>
</protein>
<proteinExistence type="predicted"/>
<reference evidence="1 2" key="1">
    <citation type="submission" date="2018-05" db="EMBL/GenBank/DDBJ databases">
        <title>A metagenomic window into the 2 km-deep terrestrial subsurface aquifer revealed taxonomically and functionally diverse microbial community comprising novel uncultured bacterial lineages.</title>
        <authorList>
            <person name="Kadnikov V.V."/>
            <person name="Mardanov A.V."/>
            <person name="Beletsky A.V."/>
            <person name="Banks D."/>
            <person name="Pimenov N.V."/>
            <person name="Frank Y.A."/>
            <person name="Karnachuk O.V."/>
            <person name="Ravin N.V."/>
        </authorList>
    </citation>
    <scope>NUCLEOTIDE SEQUENCE [LARGE SCALE GENOMIC DNA]</scope>
    <source>
        <strain evidence="1">BY</strain>
    </source>
</reference>